<evidence type="ECO:0000313" key="4">
    <source>
        <dbReference type="EMBL" id="KAG9348574.1"/>
    </source>
</evidence>
<reference evidence="4" key="1">
    <citation type="thesis" date="2021" institute="BYU ScholarsArchive" country="Provo, UT, USA">
        <title>Applications of and Algorithms for Genome Assembly and Genomic Analyses with an Emphasis on Marine Teleosts.</title>
        <authorList>
            <person name="Pickett B.D."/>
        </authorList>
    </citation>
    <scope>NUCLEOTIDE SEQUENCE</scope>
    <source>
        <strain evidence="4">HI-2016</strain>
    </source>
</reference>
<evidence type="ECO:0000256" key="2">
    <source>
        <dbReference type="SAM" id="Phobius"/>
    </source>
</evidence>
<evidence type="ECO:0000313" key="5">
    <source>
        <dbReference type="Proteomes" id="UP000824540"/>
    </source>
</evidence>
<proteinExistence type="predicted"/>
<keyword evidence="2" id="KW-0812">Transmembrane</keyword>
<feature type="signal peptide" evidence="3">
    <location>
        <begin position="1"/>
        <end position="23"/>
    </location>
</feature>
<name>A0A8T2P7K8_9TELE</name>
<dbReference type="PANTHER" id="PTHR47236">
    <property type="entry name" value="GENE, 32742-RELATED-RELATED"/>
    <property type="match status" value="1"/>
</dbReference>
<feature type="transmembrane region" description="Helical" evidence="2">
    <location>
        <begin position="376"/>
        <end position="400"/>
    </location>
</feature>
<dbReference type="OrthoDB" id="439917at2759"/>
<protein>
    <submittedName>
        <fullName evidence="4">Uncharacterized protein</fullName>
    </submittedName>
</protein>
<keyword evidence="2" id="KW-0472">Membrane</keyword>
<feature type="non-terminal residue" evidence="4">
    <location>
        <position position="1"/>
    </location>
</feature>
<evidence type="ECO:0000256" key="3">
    <source>
        <dbReference type="SAM" id="SignalP"/>
    </source>
</evidence>
<sequence length="1318" mass="144864">MMQRKVGHCWSTLLLRIYPSVLYLSILETSVFGTPENVDPSACKPGVPSGQTQGLHWWRVAPIAHLIILDHGQARLPACRAVPGHSSPSLGRTVPVLVGKQWLECREGVRVGCLWADSVDFSAGVSAHSGDYISYDGALGLCLCHTLAGGSECGGWCRSVAAQPLQLVCAGELQLLHIDTGNQVSVSGSRLEATLKRWDSQGALECGRHLNFSCSLYMVQTSGNLSDEAVEEDKSHWSRRSGVGDKNSTRAGILNPTTCLQRGNILLFTVTREHYPQYDTENLYNTNAGFDWGSFRHLADEMTQTKTPPSLFPVIFTEPGVYTLRLSSNQFKCMYVKVMPMGGQCYEVGPFFPTVSHHLTRLGIARRRHLLLKPDWLVIGGLMVGTAIILSMCVAFLILFREYGWPEKVVIRPRYRALQLTYSLDDYSSKGSQVTAIKKHHRCLQAGGTEETNQPELYQRVLRKVGALNLGQWAVNGGMKEGYKDLRKEVEKEQARRKTLAAQLGQLLDSQLQVLRADLRSQREVHKDFGARLKEALRLLDQVSKGTGQLWDKHHEHALQRVSILAAQMIELVSGECQRQGAWGVLGQGTGARLLCPERGVVLNPAEIVGPDGTIRAFDAVHVDSCTGLVLPNPGAQMRLASGHSMPVPLDFFLHSVTGRLLPMAGNVGYDPMSSTLVFTADSGGGETSKWESPLLPFVPYPRSRHTEQHMASRLRGLRPGQRMVLGGPMNDPDTGMLVPILAVTIHPQTGLVYPLGGVHVCPFTRLSLPIQIGSPILDPRTGNVVLTTGVCLDNSTGGVVPVGGLLLAESFLEPLSGQMARVGGASLRGGKLVPHAGGFQTLLDAQTLGARMRAAQVLHGCRNGMAAEPEAVRSAAAEVEQAWRSSQHCLLQLIGRFETLLEWAWDVAQEGGTQGMIQLPGSELSLPALIGQEYPDPGGSGLWVPVLGVELDLETGRSIPLAGTMEDADGKGLVAIRIGARTVDPVTRTVGAVVGARLDALRQTVVPVTVSSSLSTTDNVDRTQVDILQREWCMRNAYWRQQRQKEEDLLTDLHTSVQRCLYAVLQSGTDLEHWADRERQLREAVTELHEAAQAEVQRRAAQRSELLALLPPHVLLLLTTDDELEWEQQCWWWAELGAGLDRVGAGVDRLQQERDRCMAQGWEEVARLHGTKMEARLRELWDELNSRQTELEAALTAQLCLREHCQLRADTAQALRGCRISQKAMGMNQHRVLPVLQKLMHLLEEHKQTGMLSSTHCWQSSGMSAQSVKDPLGRAPSQDLEGSTRPSAPQVSPPHTQRKEVQLQKEMTQYICVPVLS</sequence>
<keyword evidence="5" id="KW-1185">Reference proteome</keyword>
<evidence type="ECO:0000256" key="1">
    <source>
        <dbReference type="SAM" id="MobiDB-lite"/>
    </source>
</evidence>
<keyword evidence="3" id="KW-0732">Signal</keyword>
<feature type="region of interest" description="Disordered" evidence="1">
    <location>
        <begin position="1264"/>
        <end position="1303"/>
    </location>
</feature>
<feature type="compositionally biased region" description="Polar residues" evidence="1">
    <location>
        <begin position="1281"/>
        <end position="1296"/>
    </location>
</feature>
<feature type="chain" id="PRO_5035771410" evidence="3">
    <location>
        <begin position="24"/>
        <end position="1318"/>
    </location>
</feature>
<dbReference type="EMBL" id="JAFBMS010000011">
    <property type="protein sequence ID" value="KAG9348574.1"/>
    <property type="molecule type" value="Genomic_DNA"/>
</dbReference>
<keyword evidence="2" id="KW-1133">Transmembrane helix</keyword>
<accession>A0A8T2P7K8</accession>
<comment type="caution">
    <text evidence="4">The sequence shown here is derived from an EMBL/GenBank/DDBJ whole genome shotgun (WGS) entry which is preliminary data.</text>
</comment>
<organism evidence="4 5">
    <name type="scientific">Albula glossodonta</name>
    <name type="common">roundjaw bonefish</name>
    <dbReference type="NCBI Taxonomy" id="121402"/>
    <lineage>
        <taxon>Eukaryota</taxon>
        <taxon>Metazoa</taxon>
        <taxon>Chordata</taxon>
        <taxon>Craniata</taxon>
        <taxon>Vertebrata</taxon>
        <taxon>Euteleostomi</taxon>
        <taxon>Actinopterygii</taxon>
        <taxon>Neopterygii</taxon>
        <taxon>Teleostei</taxon>
        <taxon>Albuliformes</taxon>
        <taxon>Albulidae</taxon>
        <taxon>Albula</taxon>
    </lineage>
</organism>
<dbReference type="PANTHER" id="PTHR47236:SF5">
    <property type="entry name" value="GENE, 32742-RELATED"/>
    <property type="match status" value="1"/>
</dbReference>
<gene>
    <name evidence="4" type="ORF">JZ751_002310</name>
</gene>
<dbReference type="Proteomes" id="UP000824540">
    <property type="component" value="Unassembled WGS sequence"/>
</dbReference>